<feature type="non-terminal residue" evidence="1">
    <location>
        <position position="33"/>
    </location>
</feature>
<protein>
    <submittedName>
        <fullName evidence="1">Uncharacterized protein</fullName>
    </submittedName>
</protein>
<proteinExistence type="predicted"/>
<dbReference type="AlphaFoldDB" id="A0A383EGL7"/>
<sequence>VPLLIMPGDSYGSLEGRVILVTGSTSGMGLTTA</sequence>
<dbReference type="InterPro" id="IPR036291">
    <property type="entry name" value="NAD(P)-bd_dom_sf"/>
</dbReference>
<name>A0A383EGL7_9ZZZZ</name>
<accession>A0A383EGL7</accession>
<gene>
    <name evidence="1" type="ORF">METZ01_LOCUS508876</name>
</gene>
<feature type="non-terminal residue" evidence="1">
    <location>
        <position position="1"/>
    </location>
</feature>
<evidence type="ECO:0000313" key="1">
    <source>
        <dbReference type="EMBL" id="SVE56022.1"/>
    </source>
</evidence>
<reference evidence="1" key="1">
    <citation type="submission" date="2018-05" db="EMBL/GenBank/DDBJ databases">
        <authorList>
            <person name="Lanie J.A."/>
            <person name="Ng W.-L."/>
            <person name="Kazmierczak K.M."/>
            <person name="Andrzejewski T.M."/>
            <person name="Davidsen T.M."/>
            <person name="Wayne K.J."/>
            <person name="Tettelin H."/>
            <person name="Glass J.I."/>
            <person name="Rusch D."/>
            <person name="Podicherti R."/>
            <person name="Tsui H.-C.T."/>
            <person name="Winkler M.E."/>
        </authorList>
    </citation>
    <scope>NUCLEOTIDE SEQUENCE</scope>
</reference>
<organism evidence="1">
    <name type="scientific">marine metagenome</name>
    <dbReference type="NCBI Taxonomy" id="408172"/>
    <lineage>
        <taxon>unclassified sequences</taxon>
        <taxon>metagenomes</taxon>
        <taxon>ecological metagenomes</taxon>
    </lineage>
</organism>
<dbReference type="SUPFAM" id="SSF51735">
    <property type="entry name" value="NAD(P)-binding Rossmann-fold domains"/>
    <property type="match status" value="1"/>
</dbReference>
<dbReference type="EMBL" id="UINC01225802">
    <property type="protein sequence ID" value="SVE56022.1"/>
    <property type="molecule type" value="Genomic_DNA"/>
</dbReference>